<evidence type="ECO:0000313" key="7">
    <source>
        <dbReference type="Proteomes" id="UP000007306"/>
    </source>
</evidence>
<proteinExistence type="predicted"/>
<evidence type="ECO:0000256" key="2">
    <source>
        <dbReference type="ARBA" id="ARBA00022692"/>
    </source>
</evidence>
<dbReference type="Proteomes" id="UP000007306">
    <property type="component" value="Unassembled WGS sequence"/>
</dbReference>
<organism evidence="6 7">
    <name type="scientific">Oryza glaberrima</name>
    <name type="common">African rice</name>
    <dbReference type="NCBI Taxonomy" id="4538"/>
    <lineage>
        <taxon>Eukaryota</taxon>
        <taxon>Viridiplantae</taxon>
        <taxon>Streptophyta</taxon>
        <taxon>Embryophyta</taxon>
        <taxon>Tracheophyta</taxon>
        <taxon>Spermatophyta</taxon>
        <taxon>Magnoliopsida</taxon>
        <taxon>Liliopsida</taxon>
        <taxon>Poales</taxon>
        <taxon>Poaceae</taxon>
        <taxon>BOP clade</taxon>
        <taxon>Oryzoideae</taxon>
        <taxon>Oryzeae</taxon>
        <taxon>Oryzinae</taxon>
        <taxon>Oryza</taxon>
    </lineage>
</organism>
<name>I1P639_ORYGL</name>
<dbReference type="EnsemblPlants" id="ORGLA02G0344500.1">
    <property type="protein sequence ID" value="ORGLA02G0344500.1"/>
    <property type="gene ID" value="ORGLA02G0344500"/>
</dbReference>
<dbReference type="AlphaFoldDB" id="I1P639"/>
<reference evidence="6" key="1">
    <citation type="submission" date="2015-06" db="UniProtKB">
        <authorList>
            <consortium name="EnsemblPlants"/>
        </authorList>
    </citation>
    <scope>IDENTIFICATION</scope>
</reference>
<dbReference type="GO" id="GO:0045039">
    <property type="term" value="P:protein insertion into mitochondrial inner membrane"/>
    <property type="evidence" value="ECO:0007669"/>
    <property type="project" value="InterPro"/>
</dbReference>
<protein>
    <submittedName>
        <fullName evidence="6">Uncharacterized protein</fullName>
    </submittedName>
</protein>
<keyword evidence="3 5" id="KW-1133">Transmembrane helix</keyword>
<feature type="transmembrane region" description="Helical" evidence="5">
    <location>
        <begin position="28"/>
        <end position="46"/>
    </location>
</feature>
<keyword evidence="4 5" id="KW-0472">Membrane</keyword>
<dbReference type="STRING" id="4538.I1P639"/>
<dbReference type="GO" id="GO:0008320">
    <property type="term" value="F:protein transmembrane transporter activity"/>
    <property type="evidence" value="ECO:0007669"/>
    <property type="project" value="TreeGrafter"/>
</dbReference>
<keyword evidence="2 5" id="KW-0812">Transmembrane</keyword>
<sequence>MATPASEPTGAGTPEPAAPFSADWKERILLPAAVAGVVGAGFGLLSRHRVRLGAARATATYAANLAIVAGCYGGARELARDARASTPDDPMNSVVGGLASGAVLGRIQGWGVGETVHLFKEVLGGIGQVSRMVLKSTT</sequence>
<dbReference type="GO" id="GO:0030943">
    <property type="term" value="F:mitochondrion targeting sequence binding"/>
    <property type="evidence" value="ECO:0007669"/>
    <property type="project" value="TreeGrafter"/>
</dbReference>
<dbReference type="InterPro" id="IPR039175">
    <property type="entry name" value="TIM22"/>
</dbReference>
<evidence type="ECO:0000256" key="1">
    <source>
        <dbReference type="ARBA" id="ARBA00004141"/>
    </source>
</evidence>
<dbReference type="Gramene" id="ORGLA02G0344500.1">
    <property type="protein sequence ID" value="ORGLA02G0344500.1"/>
    <property type="gene ID" value="ORGLA02G0344500"/>
</dbReference>
<comment type="subcellular location">
    <subcellularLocation>
        <location evidence="1">Membrane</location>
        <topology evidence="1">Multi-pass membrane protein</topology>
    </subcellularLocation>
</comment>
<dbReference type="PANTHER" id="PTHR14110:SF10">
    <property type="entry name" value="OS04G0376100 PROTEIN"/>
    <property type="match status" value="1"/>
</dbReference>
<evidence type="ECO:0000313" key="6">
    <source>
        <dbReference type="EnsemblPlants" id="ORGLA02G0344500.1"/>
    </source>
</evidence>
<keyword evidence="7" id="KW-1185">Reference proteome</keyword>
<dbReference type="HOGENOM" id="CLU_154142_0_0_1"/>
<dbReference type="PANTHER" id="PTHR14110">
    <property type="entry name" value="MITOCHONDRIAL IMPORT INNER MEMBRANE TRANSLOCASE SUBUNIT TIM22"/>
    <property type="match status" value="1"/>
</dbReference>
<evidence type="ECO:0000256" key="4">
    <source>
        <dbReference type="ARBA" id="ARBA00023136"/>
    </source>
</evidence>
<evidence type="ECO:0000256" key="3">
    <source>
        <dbReference type="ARBA" id="ARBA00022989"/>
    </source>
</evidence>
<dbReference type="eggNOG" id="ENOG502RY82">
    <property type="taxonomic scope" value="Eukaryota"/>
</dbReference>
<accession>I1P639</accession>
<reference evidence="7" key="2">
    <citation type="submission" date="2018-04" db="EMBL/GenBank/DDBJ databases">
        <title>OglaRS2 (Oryza glaberrima Reference Sequence Version 2).</title>
        <authorList>
            <person name="Zhang J."/>
            <person name="Kudrna D."/>
            <person name="Lee S."/>
            <person name="Talag J."/>
            <person name="Rajasekar S."/>
            <person name="Wing R.A."/>
        </authorList>
    </citation>
    <scope>NUCLEOTIDE SEQUENCE [LARGE SCALE GENOMIC DNA]</scope>
    <source>
        <strain evidence="7">cv. IRGC 96717</strain>
    </source>
</reference>
<evidence type="ECO:0000256" key="5">
    <source>
        <dbReference type="SAM" id="Phobius"/>
    </source>
</evidence>
<dbReference type="GO" id="GO:0042721">
    <property type="term" value="C:TIM22 mitochondrial import inner membrane insertion complex"/>
    <property type="evidence" value="ECO:0007669"/>
    <property type="project" value="InterPro"/>
</dbReference>